<dbReference type="InterPro" id="IPR023213">
    <property type="entry name" value="CAT-like_dom_sf"/>
</dbReference>
<evidence type="ECO:0000256" key="5">
    <source>
        <dbReference type="ARBA" id="ARBA00023315"/>
    </source>
</evidence>
<dbReference type="PANTHER" id="PTHR31623:SF110">
    <property type="entry name" value="VINORINE SYNTHASE-LIKE"/>
    <property type="match status" value="1"/>
</dbReference>
<dbReference type="Pfam" id="PF02458">
    <property type="entry name" value="Transferase"/>
    <property type="match status" value="2"/>
</dbReference>
<sequence length="322" mass="36199">MVAKIEIISKELIKPSSPTPPNKIPTFETVFIKSTRCILPFSWKDQWKPFPDCDDSGALYVDAQVHSRLTQEAISREELDQFLPVEPYNTHQLFEHNATGNSIPLAIKFNSFECGGTSIGVCISHKIADAMSLMTFTNTSAAKCRESPFPGFTQSAKNEKVVTKRFAFDKEKLAALKVEASSAASGSQVIKDPTRVEVVSALLWKHFIVISRAKVNGSSAKNMFAAAHAVNLRRRVRLPLESFAFGNFETIASALLMSKEKDQEYYNLAWHLMTAIKKINDDYVNNVQSGLPYLCNLSKEFELMSMQEVSYCFITSWRRFPT</sequence>
<protein>
    <recommendedName>
        <fullName evidence="8">Transferase</fullName>
    </recommendedName>
</protein>
<dbReference type="EMBL" id="JBJUIK010000004">
    <property type="protein sequence ID" value="KAL3529692.1"/>
    <property type="molecule type" value="Genomic_DNA"/>
</dbReference>
<name>A0ABD3AD86_9GENT</name>
<keyword evidence="7" id="KW-1185">Reference proteome</keyword>
<dbReference type="Gene3D" id="3.30.559.10">
    <property type="entry name" value="Chloramphenicol acetyltransferase-like domain"/>
    <property type="match status" value="2"/>
</dbReference>
<dbReference type="PANTHER" id="PTHR31623">
    <property type="entry name" value="F21J9.9"/>
    <property type="match status" value="1"/>
</dbReference>
<evidence type="ECO:0000313" key="6">
    <source>
        <dbReference type="EMBL" id="KAL3529692.1"/>
    </source>
</evidence>
<gene>
    <name evidence="6" type="ORF">ACH5RR_009014</name>
</gene>
<evidence type="ECO:0008006" key="8">
    <source>
        <dbReference type="Google" id="ProtNLM"/>
    </source>
</evidence>
<evidence type="ECO:0000256" key="3">
    <source>
        <dbReference type="ARBA" id="ARBA00022589"/>
    </source>
</evidence>
<comment type="caution">
    <text evidence="6">The sequence shown here is derived from an EMBL/GenBank/DDBJ whole genome shotgun (WGS) entry which is preliminary data.</text>
</comment>
<comment type="similarity">
    <text evidence="1">Belongs to the plant acyltransferase family.</text>
</comment>
<dbReference type="GO" id="GO:0016746">
    <property type="term" value="F:acyltransferase activity"/>
    <property type="evidence" value="ECO:0007669"/>
    <property type="project" value="UniProtKB-KW"/>
</dbReference>
<evidence type="ECO:0000256" key="4">
    <source>
        <dbReference type="ARBA" id="ARBA00022679"/>
    </source>
</evidence>
<comment type="subunit">
    <text evidence="2">Monomer.</text>
</comment>
<evidence type="ECO:0000313" key="7">
    <source>
        <dbReference type="Proteomes" id="UP001630127"/>
    </source>
</evidence>
<dbReference type="Proteomes" id="UP001630127">
    <property type="component" value="Unassembled WGS sequence"/>
</dbReference>
<proteinExistence type="inferred from homology"/>
<reference evidence="6 7" key="1">
    <citation type="submission" date="2024-11" db="EMBL/GenBank/DDBJ databases">
        <title>A near-complete genome assembly of Cinchona calisaya.</title>
        <authorList>
            <person name="Lian D.C."/>
            <person name="Zhao X.W."/>
            <person name="Wei L."/>
        </authorList>
    </citation>
    <scope>NUCLEOTIDE SEQUENCE [LARGE SCALE GENOMIC DNA]</scope>
    <source>
        <tissue evidence="6">Nenye</tissue>
    </source>
</reference>
<accession>A0ABD3AD86</accession>
<dbReference type="AlphaFoldDB" id="A0ABD3AD86"/>
<keyword evidence="4" id="KW-0808">Transferase</keyword>
<evidence type="ECO:0000256" key="1">
    <source>
        <dbReference type="ARBA" id="ARBA00009861"/>
    </source>
</evidence>
<keyword evidence="3" id="KW-0017">Alkaloid metabolism</keyword>
<dbReference type="GO" id="GO:0009820">
    <property type="term" value="P:alkaloid metabolic process"/>
    <property type="evidence" value="ECO:0007669"/>
    <property type="project" value="UniProtKB-KW"/>
</dbReference>
<evidence type="ECO:0000256" key="2">
    <source>
        <dbReference type="ARBA" id="ARBA00011245"/>
    </source>
</evidence>
<keyword evidence="5" id="KW-0012">Acyltransferase</keyword>
<organism evidence="6 7">
    <name type="scientific">Cinchona calisaya</name>
    <dbReference type="NCBI Taxonomy" id="153742"/>
    <lineage>
        <taxon>Eukaryota</taxon>
        <taxon>Viridiplantae</taxon>
        <taxon>Streptophyta</taxon>
        <taxon>Embryophyta</taxon>
        <taxon>Tracheophyta</taxon>
        <taxon>Spermatophyta</taxon>
        <taxon>Magnoliopsida</taxon>
        <taxon>eudicotyledons</taxon>
        <taxon>Gunneridae</taxon>
        <taxon>Pentapetalae</taxon>
        <taxon>asterids</taxon>
        <taxon>lamiids</taxon>
        <taxon>Gentianales</taxon>
        <taxon>Rubiaceae</taxon>
        <taxon>Cinchonoideae</taxon>
        <taxon>Cinchoneae</taxon>
        <taxon>Cinchona</taxon>
    </lineage>
</organism>